<keyword evidence="3 6" id="KW-0812">Transmembrane</keyword>
<dbReference type="InterPro" id="IPR010651">
    <property type="entry name" value="Sugar_transport"/>
</dbReference>
<dbReference type="GO" id="GO:0015144">
    <property type="term" value="F:carbohydrate transmembrane transporter activity"/>
    <property type="evidence" value="ECO:0007669"/>
    <property type="project" value="InterPro"/>
</dbReference>
<evidence type="ECO:0008006" key="9">
    <source>
        <dbReference type="Google" id="ProtNLM"/>
    </source>
</evidence>
<dbReference type="PANTHER" id="PTHR16119:SF17">
    <property type="entry name" value="TRANSMEMBRANE PROTEIN 144"/>
    <property type="match status" value="1"/>
</dbReference>
<keyword evidence="8" id="KW-1185">Reference proteome</keyword>
<reference evidence="7" key="1">
    <citation type="submission" date="2021-10" db="EMBL/GenBank/DDBJ databases">
        <title>Tropical sea cucumber genome reveals ecological adaptation and Cuvierian tubules defense mechanism.</title>
        <authorList>
            <person name="Chen T."/>
        </authorList>
    </citation>
    <scope>NUCLEOTIDE SEQUENCE</scope>
    <source>
        <strain evidence="7">Nanhai2018</strain>
        <tissue evidence="7">Muscle</tissue>
    </source>
</reference>
<feature type="transmembrane region" description="Helical" evidence="6">
    <location>
        <begin position="107"/>
        <end position="128"/>
    </location>
</feature>
<comment type="subcellular location">
    <subcellularLocation>
        <location evidence="1">Membrane</location>
        <topology evidence="1">Multi-pass membrane protein</topology>
    </subcellularLocation>
</comment>
<proteinExistence type="inferred from homology"/>
<feature type="transmembrane region" description="Helical" evidence="6">
    <location>
        <begin position="53"/>
        <end position="72"/>
    </location>
</feature>
<dbReference type="Gene3D" id="1.10.3730.20">
    <property type="match status" value="1"/>
</dbReference>
<comment type="caution">
    <text evidence="7">The sequence shown here is derived from an EMBL/GenBank/DDBJ whole genome shotgun (WGS) entry which is preliminary data.</text>
</comment>
<feature type="transmembrane region" description="Helical" evidence="6">
    <location>
        <begin position="78"/>
        <end position="100"/>
    </location>
</feature>
<evidence type="ECO:0000256" key="4">
    <source>
        <dbReference type="ARBA" id="ARBA00022989"/>
    </source>
</evidence>
<feature type="transmembrane region" description="Helical" evidence="6">
    <location>
        <begin position="140"/>
        <end position="159"/>
    </location>
</feature>
<evidence type="ECO:0000256" key="5">
    <source>
        <dbReference type="ARBA" id="ARBA00023136"/>
    </source>
</evidence>
<feature type="transmembrane region" description="Helical" evidence="6">
    <location>
        <begin position="221"/>
        <end position="239"/>
    </location>
</feature>
<evidence type="ECO:0000256" key="1">
    <source>
        <dbReference type="ARBA" id="ARBA00004141"/>
    </source>
</evidence>
<dbReference type="InterPro" id="IPR012435">
    <property type="entry name" value="TMEM144"/>
</dbReference>
<accession>A0A9Q1GZN0</accession>
<keyword evidence="4 6" id="KW-1133">Transmembrane helix</keyword>
<dbReference type="AlphaFoldDB" id="A0A9Q1GZN0"/>
<gene>
    <name evidence="7" type="ORF">HOLleu_29790</name>
</gene>
<dbReference type="Proteomes" id="UP001152320">
    <property type="component" value="Chromosome 15"/>
</dbReference>
<dbReference type="OrthoDB" id="426527at2759"/>
<evidence type="ECO:0000256" key="3">
    <source>
        <dbReference type="ARBA" id="ARBA00022692"/>
    </source>
</evidence>
<feature type="transmembrane region" description="Helical" evidence="6">
    <location>
        <begin position="259"/>
        <end position="279"/>
    </location>
</feature>
<evidence type="ECO:0000256" key="6">
    <source>
        <dbReference type="SAM" id="Phobius"/>
    </source>
</evidence>
<dbReference type="Pfam" id="PF07857">
    <property type="entry name" value="TMEM144"/>
    <property type="match status" value="1"/>
</dbReference>
<feature type="transmembrane region" description="Helical" evidence="6">
    <location>
        <begin position="350"/>
        <end position="369"/>
    </location>
</feature>
<evidence type="ECO:0000313" key="8">
    <source>
        <dbReference type="Proteomes" id="UP001152320"/>
    </source>
</evidence>
<name>A0A9Q1GZN0_HOLLE</name>
<dbReference type="PANTHER" id="PTHR16119">
    <property type="entry name" value="TRANSMEMBRANE PROTEIN 144"/>
    <property type="match status" value="1"/>
</dbReference>
<protein>
    <recommendedName>
        <fullName evidence="9">Transmembrane protein 144</fullName>
    </recommendedName>
</protein>
<dbReference type="EMBL" id="JAIZAY010000015">
    <property type="protein sequence ID" value="KAJ8027750.1"/>
    <property type="molecule type" value="Genomic_DNA"/>
</dbReference>
<keyword evidence="5 6" id="KW-0472">Membrane</keyword>
<comment type="similarity">
    <text evidence="2">Belongs to the TMEM144 family.</text>
</comment>
<evidence type="ECO:0000256" key="2">
    <source>
        <dbReference type="ARBA" id="ARBA00005731"/>
    </source>
</evidence>
<feature type="transmembrane region" description="Helical" evidence="6">
    <location>
        <begin position="291"/>
        <end position="312"/>
    </location>
</feature>
<dbReference type="GO" id="GO:0016020">
    <property type="term" value="C:membrane"/>
    <property type="evidence" value="ECO:0007669"/>
    <property type="project" value="UniProtKB-SubCell"/>
</dbReference>
<evidence type="ECO:0000313" key="7">
    <source>
        <dbReference type="EMBL" id="KAJ8027750.1"/>
    </source>
</evidence>
<organism evidence="7 8">
    <name type="scientific">Holothuria leucospilota</name>
    <name type="common">Black long sea cucumber</name>
    <name type="synonym">Mertensiothuria leucospilota</name>
    <dbReference type="NCBI Taxonomy" id="206669"/>
    <lineage>
        <taxon>Eukaryota</taxon>
        <taxon>Metazoa</taxon>
        <taxon>Echinodermata</taxon>
        <taxon>Eleutherozoa</taxon>
        <taxon>Echinozoa</taxon>
        <taxon>Holothuroidea</taxon>
        <taxon>Aspidochirotacea</taxon>
        <taxon>Aspidochirotida</taxon>
        <taxon>Holothuriidae</taxon>
        <taxon>Holothuria</taxon>
    </lineage>
</organism>
<feature type="transmembrane region" description="Helical" evidence="6">
    <location>
        <begin position="318"/>
        <end position="341"/>
    </location>
</feature>
<feature type="transmembrane region" description="Helical" evidence="6">
    <location>
        <begin position="20"/>
        <end position="41"/>
    </location>
</feature>
<sequence length="372" mass="40422">MPILNQLFGEDDLLDQEGPSTFTVGLIATVVASVGFGCNLVPVKKVHTGDGMFYQWIECAAIWCVGLVVQILRDNPPFYPLAMLGGIFWTTGNICVVPCLKTIGMGLGILLWGSTNLLVGWACGHFGLFGLKKDEITRPLLNYFGLGFALLRLILFLFVKSDAGISTNSSVAPQRSVLVHDDDDPLLIPPHLQTGSVENISQSLKDDKSWVDKLSPIQKRLIGCTLALISGVLYGLNFVPCLYIQQNFEGAPGSGLDYAFSHFSGIFSSSTAYFLVYSSYMQNRPQLPPNLVWPSAACGIIWAIAQLGWFVATYDLSLSVSFPIVTSGPAVIAAAWGVFYFREIRGWKNYIVLCFGVLTVVAASVLSALSKV</sequence>